<reference evidence="9 10" key="1">
    <citation type="submission" date="2017-02" db="EMBL/GenBank/DDBJ databases">
        <authorList>
            <person name="Peterson S.W."/>
        </authorList>
    </citation>
    <scope>NUCLEOTIDE SEQUENCE [LARGE SCALE GENOMIC DNA]</scope>
    <source>
        <strain evidence="9 10">DSM 18108</strain>
    </source>
</reference>
<organism evidence="9 10">
    <name type="scientific">Chitinophaga ginsengisegetis</name>
    <dbReference type="NCBI Taxonomy" id="393003"/>
    <lineage>
        <taxon>Bacteria</taxon>
        <taxon>Pseudomonadati</taxon>
        <taxon>Bacteroidota</taxon>
        <taxon>Chitinophagia</taxon>
        <taxon>Chitinophagales</taxon>
        <taxon>Chitinophagaceae</taxon>
        <taxon>Chitinophaga</taxon>
    </lineage>
</organism>
<evidence type="ECO:0000256" key="3">
    <source>
        <dbReference type="ARBA" id="ARBA00022448"/>
    </source>
</evidence>
<evidence type="ECO:0000256" key="8">
    <source>
        <dbReference type="SAM" id="Phobius"/>
    </source>
</evidence>
<keyword evidence="6 8" id="KW-1133">Transmembrane helix</keyword>
<keyword evidence="5 8" id="KW-0812">Transmembrane</keyword>
<dbReference type="GO" id="GO:0005886">
    <property type="term" value="C:plasma membrane"/>
    <property type="evidence" value="ECO:0007669"/>
    <property type="project" value="UniProtKB-SubCell"/>
</dbReference>
<dbReference type="STRING" id="393003.SAMN05660461_5278"/>
<feature type="transmembrane region" description="Helical" evidence="8">
    <location>
        <begin position="35"/>
        <end position="53"/>
    </location>
</feature>
<feature type="transmembrane region" description="Helical" evidence="8">
    <location>
        <begin position="247"/>
        <end position="270"/>
    </location>
</feature>
<evidence type="ECO:0000313" key="10">
    <source>
        <dbReference type="Proteomes" id="UP000190166"/>
    </source>
</evidence>
<feature type="transmembrane region" description="Helical" evidence="8">
    <location>
        <begin position="157"/>
        <end position="183"/>
    </location>
</feature>
<keyword evidence="7 8" id="KW-0472">Membrane</keyword>
<name>A0A1T5P9K0_9BACT</name>
<gene>
    <name evidence="9" type="ORF">SAMN05660461_5278</name>
</gene>
<dbReference type="Proteomes" id="UP000190166">
    <property type="component" value="Unassembled WGS sequence"/>
</dbReference>
<feature type="transmembrane region" description="Helical" evidence="8">
    <location>
        <begin position="219"/>
        <end position="241"/>
    </location>
</feature>
<evidence type="ECO:0000256" key="2">
    <source>
        <dbReference type="ARBA" id="ARBA00009773"/>
    </source>
</evidence>
<dbReference type="PANTHER" id="PTHR21716">
    <property type="entry name" value="TRANSMEMBRANE PROTEIN"/>
    <property type="match status" value="1"/>
</dbReference>
<feature type="transmembrane region" description="Helical" evidence="8">
    <location>
        <begin position="65"/>
        <end position="88"/>
    </location>
</feature>
<feature type="transmembrane region" description="Helical" evidence="8">
    <location>
        <begin position="12"/>
        <end position="29"/>
    </location>
</feature>
<evidence type="ECO:0000256" key="6">
    <source>
        <dbReference type="ARBA" id="ARBA00022989"/>
    </source>
</evidence>
<sequence length="363" mass="39323">MNLHRPASKNMIESILVLLLLLALLLALYDVLRLFFGILTFALIFSVSFHHLFERMVIWLKGRRKLAATIYAVALVAIIALPVTYFIAALSSHIREALHWIGNVKENGLPALPDWIVSMPYIGSDIVDFWEHLQESPRETLSTNVHEQQVRMVLHHIISSGAGILGAAGQLILGIIISAFFLVGGEKAVRPIRATAQHLLGRKDGADLLNATTMAIKGVSIGVMGTAFITAIVAFIGLKIAGIPFALGLSAIIFFLVVIQIGPLVVWIPLTIWMATQGHPGMTLFLAIYGAGILIGEAILKPLLIARSGKLPFLVLFLGVIGGMAAWGFTGMFKGAIIVAVFYTVFNSWLLRKDAAHGSHAAE</sequence>
<dbReference type="AlphaFoldDB" id="A0A1T5P9K0"/>
<feature type="transmembrane region" description="Helical" evidence="8">
    <location>
        <begin position="312"/>
        <end position="345"/>
    </location>
</feature>
<dbReference type="EMBL" id="FUZZ01000005">
    <property type="protein sequence ID" value="SKD09391.1"/>
    <property type="molecule type" value="Genomic_DNA"/>
</dbReference>
<dbReference type="InterPro" id="IPR002549">
    <property type="entry name" value="AI-2E-like"/>
</dbReference>
<keyword evidence="10" id="KW-1185">Reference proteome</keyword>
<accession>A0A1T5P9K0</accession>
<evidence type="ECO:0000256" key="7">
    <source>
        <dbReference type="ARBA" id="ARBA00023136"/>
    </source>
</evidence>
<feature type="transmembrane region" description="Helical" evidence="8">
    <location>
        <begin position="282"/>
        <end position="300"/>
    </location>
</feature>
<protein>
    <submittedName>
        <fullName evidence="9">Predicted PurR-regulated permease PerM</fullName>
    </submittedName>
</protein>
<dbReference type="RefSeq" id="WP_079472558.1">
    <property type="nucleotide sequence ID" value="NZ_FUZZ01000005.1"/>
</dbReference>
<evidence type="ECO:0000256" key="1">
    <source>
        <dbReference type="ARBA" id="ARBA00004651"/>
    </source>
</evidence>
<dbReference type="Pfam" id="PF01594">
    <property type="entry name" value="AI-2E_transport"/>
    <property type="match status" value="1"/>
</dbReference>
<keyword evidence="3" id="KW-0813">Transport</keyword>
<evidence type="ECO:0000313" key="9">
    <source>
        <dbReference type="EMBL" id="SKD09391.1"/>
    </source>
</evidence>
<comment type="subcellular location">
    <subcellularLocation>
        <location evidence="1">Cell membrane</location>
        <topology evidence="1">Multi-pass membrane protein</topology>
    </subcellularLocation>
</comment>
<evidence type="ECO:0000256" key="4">
    <source>
        <dbReference type="ARBA" id="ARBA00022475"/>
    </source>
</evidence>
<dbReference type="PANTHER" id="PTHR21716:SF67">
    <property type="entry name" value="TRANSPORT PROTEIN YDIK-RELATED"/>
    <property type="match status" value="1"/>
</dbReference>
<proteinExistence type="inferred from homology"/>
<evidence type="ECO:0000256" key="5">
    <source>
        <dbReference type="ARBA" id="ARBA00022692"/>
    </source>
</evidence>
<comment type="similarity">
    <text evidence="2">Belongs to the autoinducer-2 exporter (AI-2E) (TC 2.A.86) family.</text>
</comment>
<keyword evidence="4" id="KW-1003">Cell membrane</keyword>